<dbReference type="EC" id="3.2.1.52" evidence="3"/>
<name>A0ABM1EGD7_PRICU</name>
<organism evidence="8 9">
    <name type="scientific">Priapulus caudatus</name>
    <name type="common">Priapulid worm</name>
    <dbReference type="NCBI Taxonomy" id="37621"/>
    <lineage>
        <taxon>Eukaryota</taxon>
        <taxon>Metazoa</taxon>
        <taxon>Ecdysozoa</taxon>
        <taxon>Scalidophora</taxon>
        <taxon>Priapulida</taxon>
        <taxon>Priapulimorpha</taxon>
        <taxon>Priapulimorphida</taxon>
        <taxon>Priapulidae</taxon>
        <taxon>Priapulus</taxon>
    </lineage>
</organism>
<feature type="compositionally biased region" description="Basic and acidic residues" evidence="5">
    <location>
        <begin position="112"/>
        <end position="131"/>
    </location>
</feature>
<evidence type="ECO:0000256" key="6">
    <source>
        <dbReference type="SAM" id="Phobius"/>
    </source>
</evidence>
<evidence type="ECO:0000256" key="2">
    <source>
        <dbReference type="ARBA" id="ARBA00006285"/>
    </source>
</evidence>
<evidence type="ECO:0000313" key="9">
    <source>
        <dbReference type="RefSeq" id="XP_014671258.1"/>
    </source>
</evidence>
<evidence type="ECO:0000256" key="1">
    <source>
        <dbReference type="ARBA" id="ARBA00001231"/>
    </source>
</evidence>
<protein>
    <recommendedName>
        <fullName evidence="3">beta-N-acetylhexosaminidase</fullName>
        <ecNumber evidence="3">3.2.1.52</ecNumber>
    </recommendedName>
</protein>
<keyword evidence="4" id="KW-0378">Hydrolase</keyword>
<evidence type="ECO:0000256" key="5">
    <source>
        <dbReference type="SAM" id="MobiDB-lite"/>
    </source>
</evidence>
<dbReference type="RefSeq" id="XP_014671258.1">
    <property type="nucleotide sequence ID" value="XM_014815772.1"/>
</dbReference>
<dbReference type="CDD" id="cd06565">
    <property type="entry name" value="GH20_GcnA-like"/>
    <property type="match status" value="1"/>
</dbReference>
<proteinExistence type="inferred from homology"/>
<gene>
    <name evidence="9" type="primary">LOC106812022</name>
</gene>
<accession>A0ABM1EGD7</accession>
<dbReference type="Proteomes" id="UP000695022">
    <property type="component" value="Unplaced"/>
</dbReference>
<feature type="domain" description="Glycoside hydrolase family 20 catalytic" evidence="7">
    <location>
        <begin position="274"/>
        <end position="425"/>
    </location>
</feature>
<evidence type="ECO:0000259" key="7">
    <source>
        <dbReference type="Pfam" id="PF00728"/>
    </source>
</evidence>
<feature type="transmembrane region" description="Helical" evidence="6">
    <location>
        <begin position="20"/>
        <end position="38"/>
    </location>
</feature>
<keyword evidence="6" id="KW-0812">Transmembrane</keyword>
<dbReference type="SUPFAM" id="SSF51445">
    <property type="entry name" value="(Trans)glycosidases"/>
    <property type="match status" value="1"/>
</dbReference>
<dbReference type="GeneID" id="106812022"/>
<dbReference type="InterPro" id="IPR015883">
    <property type="entry name" value="Glyco_hydro_20_cat"/>
</dbReference>
<keyword evidence="8" id="KW-1185">Reference proteome</keyword>
<dbReference type="PANTHER" id="PTHR21040">
    <property type="entry name" value="BCDNA.GH04120"/>
    <property type="match status" value="1"/>
</dbReference>
<comment type="similarity">
    <text evidence="2">Belongs to the glycosyl hydrolase 20 family.</text>
</comment>
<dbReference type="InterPro" id="IPR038901">
    <property type="entry name" value="HEXDC-like"/>
</dbReference>
<evidence type="ECO:0000256" key="3">
    <source>
        <dbReference type="ARBA" id="ARBA00012663"/>
    </source>
</evidence>
<dbReference type="Pfam" id="PF00728">
    <property type="entry name" value="Glyco_hydro_20"/>
    <property type="match status" value="1"/>
</dbReference>
<dbReference type="Gene3D" id="3.20.20.80">
    <property type="entry name" value="Glycosidases"/>
    <property type="match status" value="1"/>
</dbReference>
<keyword evidence="6" id="KW-0472">Membrane</keyword>
<keyword evidence="6" id="KW-1133">Transmembrane helix</keyword>
<dbReference type="PANTHER" id="PTHR21040:SF8">
    <property type="entry name" value="BCDNA.GH04120"/>
    <property type="match status" value="1"/>
</dbReference>
<comment type="catalytic activity">
    <reaction evidence="1">
        <text>Hydrolysis of terminal non-reducing N-acetyl-D-hexosamine residues in N-acetyl-beta-D-hexosaminides.</text>
        <dbReference type="EC" id="3.2.1.52"/>
    </reaction>
</comment>
<evidence type="ECO:0000256" key="4">
    <source>
        <dbReference type="ARBA" id="ARBA00022801"/>
    </source>
</evidence>
<feature type="region of interest" description="Disordered" evidence="5">
    <location>
        <begin position="105"/>
        <end position="146"/>
    </location>
</feature>
<sequence length="702" mass="78628">MNPGRNRKSGMRLRGPARMAVLVVGTVAILFVGVKIFTATKSKVTSSDDGQMMAAAQSLIKGDQIRNPRGDVQKEVQLIYRPGGEAVESDKGNAGHAGNMIRKYEEEESDLREDKAGSLHKAHPESKKADSDQGYEAEDNKGLPDIKMSRLSALGDKKAGLSQQGDEAFQQQPIQQNMDVAGVFNEPAIPPVAQVPEWALDVQRLAASTIIAKPPTLPFIPPAKLVHLDLKGAPPKISYFKQMFPLYHKLGATGLLIEYEDMFPYAGELQDLAAGNAYTPDDIKGIVNLARENQLEIIPLIQTFGHMEFVLKYEKYIAYRENPKTPQAICPRMPFSMKLIQGMLDQVIAMHPGIRYLHIGSDEVYHLGECPTCKQYMAKGNLTKEDLFMEHIVKVASYVRTEHRLTPIMWDDMYRHIQSEVFLKYKIGDLVEPMVWAYHPNLTQFLHAGIWDQYAKVFKKVWVASSFKGATGIDQYVTNITHHLENHLSWLQIMTAYKSAFSFQGIALTGWQRYDHFAVLCELLPVATPSLALCLQTVVNGGIDPNIVNRVSNLLGFATPINITLGPDRPLPESAPHFPGGDVYHEAQRLYRLDAWAHGFEHLGNFLGFLTPYQLRRNFSSVSSLEAGLRQYAPLVDALKAARDDAAEALWGVYDGHTVAEWLEQRITATLDRLHAMKRSADSLIARRTWPRRPLDARPPLQ</sequence>
<dbReference type="InterPro" id="IPR017853">
    <property type="entry name" value="GH"/>
</dbReference>
<reference evidence="9" key="1">
    <citation type="submission" date="2025-08" db="UniProtKB">
        <authorList>
            <consortium name="RefSeq"/>
        </authorList>
    </citation>
    <scope>IDENTIFICATION</scope>
</reference>
<evidence type="ECO:0000313" key="8">
    <source>
        <dbReference type="Proteomes" id="UP000695022"/>
    </source>
</evidence>